<comment type="caution">
    <text evidence="2">The sequence shown here is derived from an EMBL/GenBank/DDBJ whole genome shotgun (WGS) entry which is preliminary data.</text>
</comment>
<dbReference type="Proteomes" id="UP001286313">
    <property type="component" value="Unassembled WGS sequence"/>
</dbReference>
<dbReference type="EMBL" id="JAWQEG010007785">
    <property type="protein sequence ID" value="KAK3851674.1"/>
    <property type="molecule type" value="Genomic_DNA"/>
</dbReference>
<accession>A0AAE1BM22</accession>
<name>A0AAE1BM22_PETCI</name>
<sequence>MNLTKPQYCKVKRHLGSIDDETPGTRGSHTSSLAPKIWITDWMALLSHLQVKSYTGGTRDKRRETNNNNNHTMHLKQHDDSWKSKQAPRSVPSAHDGRKSVDLTPPTRERYFAGRPPEDLQCLL</sequence>
<feature type="region of interest" description="Disordered" evidence="1">
    <location>
        <begin position="54"/>
        <end position="118"/>
    </location>
</feature>
<proteinExistence type="predicted"/>
<evidence type="ECO:0000313" key="3">
    <source>
        <dbReference type="Proteomes" id="UP001286313"/>
    </source>
</evidence>
<feature type="compositionally biased region" description="Basic and acidic residues" evidence="1">
    <location>
        <begin position="95"/>
        <end position="118"/>
    </location>
</feature>
<gene>
    <name evidence="2" type="ORF">Pcinc_041694</name>
</gene>
<organism evidence="2 3">
    <name type="scientific">Petrolisthes cinctipes</name>
    <name type="common">Flat porcelain crab</name>
    <dbReference type="NCBI Taxonomy" id="88211"/>
    <lineage>
        <taxon>Eukaryota</taxon>
        <taxon>Metazoa</taxon>
        <taxon>Ecdysozoa</taxon>
        <taxon>Arthropoda</taxon>
        <taxon>Crustacea</taxon>
        <taxon>Multicrustacea</taxon>
        <taxon>Malacostraca</taxon>
        <taxon>Eumalacostraca</taxon>
        <taxon>Eucarida</taxon>
        <taxon>Decapoda</taxon>
        <taxon>Pleocyemata</taxon>
        <taxon>Anomura</taxon>
        <taxon>Galatheoidea</taxon>
        <taxon>Porcellanidae</taxon>
        <taxon>Petrolisthes</taxon>
    </lineage>
</organism>
<keyword evidence="3" id="KW-1185">Reference proteome</keyword>
<evidence type="ECO:0000256" key="1">
    <source>
        <dbReference type="SAM" id="MobiDB-lite"/>
    </source>
</evidence>
<protein>
    <submittedName>
        <fullName evidence="2">Uncharacterized protein</fullName>
    </submittedName>
</protein>
<reference evidence="2" key="1">
    <citation type="submission" date="2023-10" db="EMBL/GenBank/DDBJ databases">
        <title>Genome assemblies of two species of porcelain crab, Petrolisthes cinctipes and Petrolisthes manimaculis (Anomura: Porcellanidae).</title>
        <authorList>
            <person name="Angst P."/>
        </authorList>
    </citation>
    <scope>NUCLEOTIDE SEQUENCE</scope>
    <source>
        <strain evidence="2">PB745_01</strain>
        <tissue evidence="2">Gill</tissue>
    </source>
</reference>
<dbReference type="AlphaFoldDB" id="A0AAE1BM22"/>
<evidence type="ECO:0000313" key="2">
    <source>
        <dbReference type="EMBL" id="KAK3851674.1"/>
    </source>
</evidence>